<evidence type="ECO:0000256" key="7">
    <source>
        <dbReference type="SAM" id="SignalP"/>
    </source>
</evidence>
<evidence type="ECO:0000256" key="5">
    <source>
        <dbReference type="ARBA" id="ARBA00023251"/>
    </source>
</evidence>
<dbReference type="RefSeq" id="WP_064304618.1">
    <property type="nucleotide sequence ID" value="NZ_LUCV01000049.1"/>
</dbReference>
<evidence type="ECO:0000313" key="9">
    <source>
        <dbReference type="EMBL" id="OAI84833.1"/>
    </source>
</evidence>
<dbReference type="InterPro" id="IPR012338">
    <property type="entry name" value="Beta-lactam/transpept-like"/>
</dbReference>
<keyword evidence="7" id="KW-0732">Signal</keyword>
<dbReference type="GO" id="GO:0008800">
    <property type="term" value="F:beta-lactamase activity"/>
    <property type="evidence" value="ECO:0007669"/>
    <property type="project" value="UniProtKB-UniRule"/>
</dbReference>
<organism evidence="9 10">
    <name type="scientific">Pseudomonas putida</name>
    <name type="common">Arthrobacter siderocapsulatus</name>
    <dbReference type="NCBI Taxonomy" id="303"/>
    <lineage>
        <taxon>Bacteria</taxon>
        <taxon>Pseudomonadati</taxon>
        <taxon>Pseudomonadota</taxon>
        <taxon>Gammaproteobacteria</taxon>
        <taxon>Pseudomonadales</taxon>
        <taxon>Pseudomonadaceae</taxon>
        <taxon>Pseudomonas</taxon>
    </lineage>
</organism>
<dbReference type="NCBIfam" id="NF033085">
    <property type="entry name" value="bla_class_C"/>
    <property type="match status" value="1"/>
</dbReference>
<protein>
    <recommendedName>
        <fullName evidence="3 6">Beta-lactamase</fullName>
        <ecNumber evidence="3 6">3.5.2.6</ecNumber>
    </recommendedName>
</protein>
<dbReference type="InterPro" id="IPR001586">
    <property type="entry name" value="Beta-lactam_class-C_AS"/>
</dbReference>
<feature type="chain" id="PRO_5008073380" description="Beta-lactamase" evidence="7">
    <location>
        <begin position="19"/>
        <end position="378"/>
    </location>
</feature>
<dbReference type="PANTHER" id="PTHR46825">
    <property type="entry name" value="D-ALANYL-D-ALANINE-CARBOXYPEPTIDASE/ENDOPEPTIDASE AMPH"/>
    <property type="match status" value="1"/>
</dbReference>
<gene>
    <name evidence="9" type="primary">ampC</name>
    <name evidence="9" type="ORF">AYO28_02825</name>
</gene>
<dbReference type="AlphaFoldDB" id="A0A177SAX7"/>
<dbReference type="SUPFAM" id="SSF56601">
    <property type="entry name" value="beta-lactamase/transpeptidase-like"/>
    <property type="match status" value="1"/>
</dbReference>
<dbReference type="InterPro" id="IPR001466">
    <property type="entry name" value="Beta-lactam-related"/>
</dbReference>
<evidence type="ECO:0000256" key="3">
    <source>
        <dbReference type="ARBA" id="ARBA00012865"/>
    </source>
</evidence>
<dbReference type="InterPro" id="IPR058136">
    <property type="entry name" value="AmpC"/>
</dbReference>
<evidence type="ECO:0000256" key="4">
    <source>
        <dbReference type="ARBA" id="ARBA00022801"/>
    </source>
</evidence>
<keyword evidence="4 6" id="KW-0378">Hydrolase</keyword>
<dbReference type="Gene3D" id="3.40.710.10">
    <property type="entry name" value="DD-peptidase/beta-lactamase superfamily"/>
    <property type="match status" value="1"/>
</dbReference>
<dbReference type="PROSITE" id="PS00336">
    <property type="entry name" value="BETA_LACTAMASE_C"/>
    <property type="match status" value="1"/>
</dbReference>
<dbReference type="PANTHER" id="PTHR46825:SF8">
    <property type="entry name" value="BETA-LACTAMASE-RELATED"/>
    <property type="match status" value="1"/>
</dbReference>
<accession>A0A177SAX7</accession>
<feature type="domain" description="Beta-lactamase-related" evidence="8">
    <location>
        <begin position="27"/>
        <end position="373"/>
    </location>
</feature>
<comment type="catalytic activity">
    <reaction evidence="1 6">
        <text>a beta-lactam + H2O = a substituted beta-amino acid</text>
        <dbReference type="Rhea" id="RHEA:20401"/>
        <dbReference type="ChEBI" id="CHEBI:15377"/>
        <dbReference type="ChEBI" id="CHEBI:35627"/>
        <dbReference type="ChEBI" id="CHEBI:140347"/>
        <dbReference type="EC" id="3.5.2.6"/>
    </reaction>
</comment>
<evidence type="ECO:0000313" key="10">
    <source>
        <dbReference type="Proteomes" id="UP000077752"/>
    </source>
</evidence>
<feature type="signal peptide" evidence="7">
    <location>
        <begin position="1"/>
        <end position="18"/>
    </location>
</feature>
<comment type="similarity">
    <text evidence="2 6">Belongs to the class-C beta-lactamase family.</text>
</comment>
<reference evidence="9 10" key="1">
    <citation type="submission" date="2016-03" db="EMBL/GenBank/DDBJ databases">
        <title>Draft Genome Assembly of Pseudomonas putida strain CBF10-2.</title>
        <authorList>
            <person name="Iyer R.S."/>
            <person name="Damania A."/>
        </authorList>
    </citation>
    <scope>NUCLEOTIDE SEQUENCE [LARGE SCALE GENOMIC DNA]</scope>
    <source>
        <strain evidence="9 10">CBF10-2</strain>
    </source>
</reference>
<dbReference type="GO" id="GO:0046677">
    <property type="term" value="P:response to antibiotic"/>
    <property type="evidence" value="ECO:0007669"/>
    <property type="project" value="UniProtKB-UniRule"/>
</dbReference>
<dbReference type="InterPro" id="IPR050491">
    <property type="entry name" value="AmpC-like"/>
</dbReference>
<proteinExistence type="inferred from homology"/>
<comment type="caution">
    <text evidence="9">The sequence shown here is derived from an EMBL/GenBank/DDBJ whole genome shotgun (WGS) entry which is preliminary data.</text>
</comment>
<evidence type="ECO:0000256" key="1">
    <source>
        <dbReference type="ARBA" id="ARBA00001526"/>
    </source>
</evidence>
<sequence length="378" mass="41559">MRFPTLLLLCTCPLLAVADPAFDSQVRSAAERVMRDNGVAGLAIAISDHGKQYFYEFGVADKATGQAVSRDTLFELGSISKTFTATLAARAQIDKRLSLHASAAEYLPELAGTAFGRLSLINLATHSNGGMPLQLPEGISNQAQLFDWLRHWQPVHAADGWRAYANPGIGMLGVITARQLGTSFVSAMQEQLLPELGLEHTYLQVPASQQALYARGYDKNDAPVRVNPGVLADEAYGVKSSSRDMLRYVEAHLGRVQLAAPLKQALDDTRRGYYKRGAMTQDLIWEHYDYPLTLQTLLDGNDNRYALAGSPVNAINPPLAPQSKAWVNKTGATNGFGAYVAFEPEQQRAVVLLANRNYPNGERVKLAWRLFELLDEQR</sequence>
<dbReference type="Proteomes" id="UP000077752">
    <property type="component" value="Unassembled WGS sequence"/>
</dbReference>
<evidence type="ECO:0000256" key="2">
    <source>
        <dbReference type="ARBA" id="ARBA00007840"/>
    </source>
</evidence>
<keyword evidence="5 6" id="KW-0046">Antibiotic resistance</keyword>
<dbReference type="EMBL" id="LUCV01000049">
    <property type="protein sequence ID" value="OAI84833.1"/>
    <property type="molecule type" value="Genomic_DNA"/>
</dbReference>
<dbReference type="GO" id="GO:0017001">
    <property type="term" value="P:antibiotic catabolic process"/>
    <property type="evidence" value="ECO:0007669"/>
    <property type="project" value="InterPro"/>
</dbReference>
<dbReference type="Pfam" id="PF00144">
    <property type="entry name" value="Beta-lactamase"/>
    <property type="match status" value="1"/>
</dbReference>
<dbReference type="EC" id="3.5.2.6" evidence="3 6"/>
<name>A0A177SAX7_PSEPU</name>
<evidence type="ECO:0000259" key="8">
    <source>
        <dbReference type="Pfam" id="PF00144"/>
    </source>
</evidence>
<evidence type="ECO:0000256" key="6">
    <source>
        <dbReference type="RuleBase" id="RU361140"/>
    </source>
</evidence>
<dbReference type="GO" id="GO:0030288">
    <property type="term" value="C:outer membrane-bounded periplasmic space"/>
    <property type="evidence" value="ECO:0007669"/>
    <property type="project" value="InterPro"/>
</dbReference>